<reference evidence="1 2" key="1">
    <citation type="journal article" date="2022" name="Nat. Genet.">
        <title>Improved pea reference genome and pan-genome highlight genomic features and evolutionary characteristics.</title>
        <authorList>
            <person name="Yang T."/>
            <person name="Liu R."/>
            <person name="Luo Y."/>
            <person name="Hu S."/>
            <person name="Wang D."/>
            <person name="Wang C."/>
            <person name="Pandey M.K."/>
            <person name="Ge S."/>
            <person name="Xu Q."/>
            <person name="Li N."/>
            <person name="Li G."/>
            <person name="Huang Y."/>
            <person name="Saxena R.K."/>
            <person name="Ji Y."/>
            <person name="Li M."/>
            <person name="Yan X."/>
            <person name="He Y."/>
            <person name="Liu Y."/>
            <person name="Wang X."/>
            <person name="Xiang C."/>
            <person name="Varshney R.K."/>
            <person name="Ding H."/>
            <person name="Gao S."/>
            <person name="Zong X."/>
        </authorList>
    </citation>
    <scope>NUCLEOTIDE SEQUENCE [LARGE SCALE GENOMIC DNA]</scope>
    <source>
        <strain evidence="1 2">cv. Zhongwan 6</strain>
    </source>
</reference>
<evidence type="ECO:0000313" key="2">
    <source>
        <dbReference type="Proteomes" id="UP001058974"/>
    </source>
</evidence>
<protein>
    <submittedName>
        <fullName evidence="1">Uncharacterized protein</fullName>
    </submittedName>
</protein>
<keyword evidence="2" id="KW-1185">Reference proteome</keyword>
<name>A0A9D5BQ58_PEA</name>
<organism evidence="1 2">
    <name type="scientific">Pisum sativum</name>
    <name type="common">Garden pea</name>
    <name type="synonym">Lathyrus oleraceus</name>
    <dbReference type="NCBI Taxonomy" id="3888"/>
    <lineage>
        <taxon>Eukaryota</taxon>
        <taxon>Viridiplantae</taxon>
        <taxon>Streptophyta</taxon>
        <taxon>Embryophyta</taxon>
        <taxon>Tracheophyta</taxon>
        <taxon>Spermatophyta</taxon>
        <taxon>Magnoliopsida</taxon>
        <taxon>eudicotyledons</taxon>
        <taxon>Gunneridae</taxon>
        <taxon>Pentapetalae</taxon>
        <taxon>rosids</taxon>
        <taxon>fabids</taxon>
        <taxon>Fabales</taxon>
        <taxon>Fabaceae</taxon>
        <taxon>Papilionoideae</taxon>
        <taxon>50 kb inversion clade</taxon>
        <taxon>NPAAA clade</taxon>
        <taxon>Hologalegina</taxon>
        <taxon>IRL clade</taxon>
        <taxon>Fabeae</taxon>
        <taxon>Lathyrus</taxon>
    </lineage>
</organism>
<dbReference type="EMBL" id="JAMSHJ010000001">
    <property type="protein sequence ID" value="KAI5447655.1"/>
    <property type="molecule type" value="Genomic_DNA"/>
</dbReference>
<evidence type="ECO:0000313" key="1">
    <source>
        <dbReference type="EMBL" id="KAI5447655.1"/>
    </source>
</evidence>
<comment type="caution">
    <text evidence="1">The sequence shown here is derived from an EMBL/GenBank/DDBJ whole genome shotgun (WGS) entry which is preliminary data.</text>
</comment>
<proteinExistence type="predicted"/>
<dbReference type="AlphaFoldDB" id="A0A9D5BQ58"/>
<dbReference type="Proteomes" id="UP001058974">
    <property type="component" value="Chromosome 1"/>
</dbReference>
<sequence>MDKIKRSKCKISILKEGNNIVTDPDVMAAIVVDYFSKLLCFAGTSQELIKSSKNTIIPSHIVYADDILLFCTGKLLNILALKKVFQDYSKASGQNINLSKSFFYPGEINSMSKLQEKTLLKILSFSSKTFLPSRLLELISALLDLPTPRRFLGVLPSQDGQNEAVTELSMPFRILLVLVESL</sequence>
<dbReference type="Gramene" id="Psat01G0519800-T1">
    <property type="protein sequence ID" value="KAI5447655.1"/>
    <property type="gene ID" value="KIW84_015198"/>
</dbReference>
<accession>A0A9D5BQ58</accession>
<gene>
    <name evidence="1" type="ORF">KIW84_015198</name>
</gene>